<evidence type="ECO:0000313" key="5">
    <source>
        <dbReference type="Proteomes" id="UP000502287"/>
    </source>
</evidence>
<evidence type="ECO:0000313" key="3">
    <source>
        <dbReference type="EMBL" id="RPE93693.1"/>
    </source>
</evidence>
<gene>
    <name evidence="2" type="ORF">A4G17_01165</name>
    <name evidence="3" type="ORF">EDC49_1206</name>
</gene>
<accession>A0AAE7C210</accession>
<proteinExistence type="predicted"/>
<name>A0AAE7C210_9PAST</name>
<keyword evidence="4" id="KW-1185">Reference proteome</keyword>
<evidence type="ECO:0000256" key="1">
    <source>
        <dbReference type="SAM" id="Phobius"/>
    </source>
</evidence>
<protein>
    <submittedName>
        <fullName evidence="2">Uncharacterized protein</fullName>
    </submittedName>
</protein>
<keyword evidence="1" id="KW-0812">Transmembrane</keyword>
<sequence>MPIIVELKENRPGYADIEIKRWKGSADLEIAVQRNQDQHYFAQGEQWNPEPVWHKVSGLTETGEALQGTVGPWLIDALVQQAGNTQYLLWAKSDNLTDRGVIRFLGNILASSAGGDSSREEDVRDIVEPDIATEVKENISVEEPIDVMAEPEIVTEVAAEPEITEANVEEPAIEEPPLPTVPETKKKSPVALITLFILLLAIAGGVAWWLLNKNPDEVAKKSPEVTACEIQAGGDELSFLQTCLKTNPDTKQLLAIIENAKNAKACGIAQRLYANKAESGNAEIAFAYAKEYDAAFSKGDGCFKLDKESALYWYETGLAANPNNEEAKKRIEELKK</sequence>
<reference evidence="2 5" key="1">
    <citation type="submission" date="2016-03" db="EMBL/GenBank/DDBJ databases">
        <authorList>
            <person name="Hansen M.J."/>
            <person name="Bojesen A.M."/>
            <person name="Planet P."/>
        </authorList>
    </citation>
    <scope>NUCLEOTIDE SEQUENCE [LARGE SCALE GENOMIC DNA]</scope>
    <source>
        <strain evidence="2 5">HPA 21</strain>
    </source>
</reference>
<evidence type="ECO:0000313" key="4">
    <source>
        <dbReference type="Proteomes" id="UP000276901"/>
    </source>
</evidence>
<dbReference type="KEGG" id="fcl:A4G17_01165"/>
<dbReference type="AlphaFoldDB" id="A0AAE7C210"/>
<dbReference type="RefSeq" id="WP_123956851.1">
    <property type="nucleotide sequence ID" value="NZ_CP015029.1"/>
</dbReference>
<dbReference type="EMBL" id="RKQT01000002">
    <property type="protein sequence ID" value="RPE93693.1"/>
    <property type="molecule type" value="Genomic_DNA"/>
</dbReference>
<feature type="transmembrane region" description="Helical" evidence="1">
    <location>
        <begin position="190"/>
        <end position="211"/>
    </location>
</feature>
<dbReference type="Proteomes" id="UP000276901">
    <property type="component" value="Unassembled WGS sequence"/>
</dbReference>
<evidence type="ECO:0000313" key="2">
    <source>
        <dbReference type="EMBL" id="QIM64158.1"/>
    </source>
</evidence>
<organism evidence="2 5">
    <name type="scientific">Frederiksenia canicola</name>
    <dbReference type="NCBI Taxonomy" id="123824"/>
    <lineage>
        <taxon>Bacteria</taxon>
        <taxon>Pseudomonadati</taxon>
        <taxon>Pseudomonadota</taxon>
        <taxon>Gammaproteobacteria</taxon>
        <taxon>Pasteurellales</taxon>
        <taxon>Pasteurellaceae</taxon>
        <taxon>Frederiksenia</taxon>
    </lineage>
</organism>
<dbReference type="EMBL" id="CP015029">
    <property type="protein sequence ID" value="QIM64158.1"/>
    <property type="molecule type" value="Genomic_DNA"/>
</dbReference>
<keyword evidence="1" id="KW-1133">Transmembrane helix</keyword>
<reference evidence="3 4" key="2">
    <citation type="submission" date="2018-11" db="EMBL/GenBank/DDBJ databases">
        <title>Genomic Encyclopedia of Type Strains, Phase IV (KMG-IV): sequencing the most valuable type-strain genomes for metagenomic binning, comparative biology and taxonomic classification.</title>
        <authorList>
            <person name="Goeker M."/>
        </authorList>
    </citation>
    <scope>NUCLEOTIDE SEQUENCE [LARGE SCALE GENOMIC DNA]</scope>
    <source>
        <strain evidence="3 4">DSM 25797</strain>
    </source>
</reference>
<dbReference type="Proteomes" id="UP000502287">
    <property type="component" value="Chromosome"/>
</dbReference>
<keyword evidence="1" id="KW-0472">Membrane</keyword>